<evidence type="ECO:0000256" key="3">
    <source>
        <dbReference type="ARBA" id="ARBA00016197"/>
    </source>
</evidence>
<gene>
    <name evidence="7" type="ORF">PISL3812_03372</name>
</gene>
<dbReference type="AlphaFoldDB" id="A0A0U1LUA9"/>
<keyword evidence="5" id="KW-0496">Mitochondrion</keyword>
<dbReference type="OMA" id="WILEDKA"/>
<evidence type="ECO:0000313" key="7">
    <source>
        <dbReference type="EMBL" id="CRG86366.1"/>
    </source>
</evidence>
<sequence length="400" mass="45918">MDQVQQPIKEEDLFSYQRHKWLRNDREERDMRYVEFNLDALISRALRKGRDNPKPEGKECKFSPPYPDIGSLSIPLTDTGVKVTKLLEGDNNKTLLLTMNDGDEVIARLPNPIAGPSYFTVASEIATRRLISLTLDPIPMPRVWDWDFRHKNEVGAEWILEDKAAGLPLRQFWFNMDRKTQFYIVRQVVEIEKKLGAIRFPHHAACEYIGKHAADDLSTLSHPNLSLDNIFINPDDKRITCLTGWQGTVVSPPILKPLYPPFLDSKFETLSKNANEKQPRDLYRKLIKEADPLRYDRIYENPKEYHVITAPLSAIRCSYEAQTTFELRESIINFIDYYDSKSGEKSLPDDSKTPTDLIVQTAQTYLWMAVCSQKISRQRNAGLGTINIITSSLRAGTNLA</sequence>
<dbReference type="PANTHER" id="PTHR36091">
    <property type="entry name" value="ALTERED INHERITANCE OF MITOCHONDRIA PROTEIN 9, MITOCHONDRIAL"/>
    <property type="match status" value="1"/>
</dbReference>
<dbReference type="EMBL" id="CVMT01000002">
    <property type="protein sequence ID" value="CRG86366.1"/>
    <property type="molecule type" value="Genomic_DNA"/>
</dbReference>
<evidence type="ECO:0000256" key="6">
    <source>
        <dbReference type="ARBA" id="ARBA00031849"/>
    </source>
</evidence>
<evidence type="ECO:0000256" key="5">
    <source>
        <dbReference type="ARBA" id="ARBA00023128"/>
    </source>
</evidence>
<accession>A0A0U1LUA9</accession>
<dbReference type="InterPro" id="IPR011009">
    <property type="entry name" value="Kinase-like_dom_sf"/>
</dbReference>
<proteinExistence type="inferred from homology"/>
<evidence type="ECO:0000256" key="1">
    <source>
        <dbReference type="ARBA" id="ARBA00004173"/>
    </source>
</evidence>
<dbReference type="GO" id="GO:0005739">
    <property type="term" value="C:mitochondrion"/>
    <property type="evidence" value="ECO:0007669"/>
    <property type="project" value="UniProtKB-SubCell"/>
</dbReference>
<evidence type="ECO:0000313" key="8">
    <source>
        <dbReference type="Proteomes" id="UP000054383"/>
    </source>
</evidence>
<comment type="similarity">
    <text evidence="2">Belongs to the AIM9 family.</text>
</comment>
<keyword evidence="8" id="KW-1185">Reference proteome</keyword>
<reference evidence="7 8" key="1">
    <citation type="submission" date="2015-04" db="EMBL/GenBank/DDBJ databases">
        <authorList>
            <person name="Syromyatnikov M.Y."/>
            <person name="Popov V.N."/>
        </authorList>
    </citation>
    <scope>NUCLEOTIDE SEQUENCE [LARGE SCALE GENOMIC DNA]</scope>
    <source>
        <strain evidence="7">WF-38-12</strain>
    </source>
</reference>
<dbReference type="InterPro" id="IPR051035">
    <property type="entry name" value="Mito_inheritance_9"/>
</dbReference>
<name>A0A0U1LUA9_TALIS</name>
<comment type="subcellular location">
    <subcellularLocation>
        <location evidence="1">Mitochondrion</location>
    </subcellularLocation>
</comment>
<organism evidence="7 8">
    <name type="scientific">Talaromyces islandicus</name>
    <name type="common">Penicillium islandicum</name>
    <dbReference type="NCBI Taxonomy" id="28573"/>
    <lineage>
        <taxon>Eukaryota</taxon>
        <taxon>Fungi</taxon>
        <taxon>Dikarya</taxon>
        <taxon>Ascomycota</taxon>
        <taxon>Pezizomycotina</taxon>
        <taxon>Eurotiomycetes</taxon>
        <taxon>Eurotiomycetidae</taxon>
        <taxon>Eurotiales</taxon>
        <taxon>Trichocomaceae</taxon>
        <taxon>Talaromyces</taxon>
        <taxon>Talaromyces sect. Islandici</taxon>
    </lineage>
</organism>
<dbReference type="OrthoDB" id="2831558at2759"/>
<dbReference type="SUPFAM" id="SSF56112">
    <property type="entry name" value="Protein kinase-like (PK-like)"/>
    <property type="match status" value="1"/>
</dbReference>
<protein>
    <recommendedName>
        <fullName evidence="3">Altered inheritance of mitochondria protein 9, mitochondrial</fullName>
    </recommendedName>
    <alternativeName>
        <fullName evidence="6">Found in mitochondrial proteome protein 29</fullName>
    </alternativeName>
</protein>
<evidence type="ECO:0000256" key="4">
    <source>
        <dbReference type="ARBA" id="ARBA00022946"/>
    </source>
</evidence>
<evidence type="ECO:0000256" key="2">
    <source>
        <dbReference type="ARBA" id="ARBA00005543"/>
    </source>
</evidence>
<dbReference type="PANTHER" id="PTHR36091:SF1">
    <property type="entry name" value="ALTERED INHERITANCE OF MITOCHONDRIA PROTEIN 9, MITOCHONDRIAL"/>
    <property type="match status" value="1"/>
</dbReference>
<dbReference type="Proteomes" id="UP000054383">
    <property type="component" value="Unassembled WGS sequence"/>
</dbReference>
<keyword evidence="4" id="KW-0809">Transit peptide</keyword>